<dbReference type="Proteomes" id="UP001558613">
    <property type="component" value="Unassembled WGS sequence"/>
</dbReference>
<evidence type="ECO:0000313" key="3">
    <source>
        <dbReference type="Proteomes" id="UP001558613"/>
    </source>
</evidence>
<protein>
    <submittedName>
        <fullName evidence="2">Uncharacterized protein</fullName>
    </submittedName>
</protein>
<keyword evidence="3" id="KW-1185">Reference proteome</keyword>
<feature type="region of interest" description="Disordered" evidence="1">
    <location>
        <begin position="91"/>
        <end position="134"/>
    </location>
</feature>
<evidence type="ECO:0000256" key="1">
    <source>
        <dbReference type="SAM" id="MobiDB-lite"/>
    </source>
</evidence>
<evidence type="ECO:0000313" key="2">
    <source>
        <dbReference type="EMBL" id="KAL1280312.1"/>
    </source>
</evidence>
<name>A0ABR3NTY0_9TELE</name>
<dbReference type="EMBL" id="JAYMGO010000002">
    <property type="protein sequence ID" value="KAL1280312.1"/>
    <property type="molecule type" value="Genomic_DNA"/>
</dbReference>
<organism evidence="2 3">
    <name type="scientific">Cirrhinus molitorella</name>
    <name type="common">mud carp</name>
    <dbReference type="NCBI Taxonomy" id="172907"/>
    <lineage>
        <taxon>Eukaryota</taxon>
        <taxon>Metazoa</taxon>
        <taxon>Chordata</taxon>
        <taxon>Craniata</taxon>
        <taxon>Vertebrata</taxon>
        <taxon>Euteleostomi</taxon>
        <taxon>Actinopterygii</taxon>
        <taxon>Neopterygii</taxon>
        <taxon>Teleostei</taxon>
        <taxon>Ostariophysi</taxon>
        <taxon>Cypriniformes</taxon>
        <taxon>Cyprinidae</taxon>
        <taxon>Labeoninae</taxon>
        <taxon>Labeonini</taxon>
        <taxon>Cirrhinus</taxon>
    </lineage>
</organism>
<comment type="caution">
    <text evidence="2">The sequence shown here is derived from an EMBL/GenBank/DDBJ whole genome shotgun (WGS) entry which is preliminary data.</text>
</comment>
<gene>
    <name evidence="2" type="ORF">QQF64_014912</name>
</gene>
<reference evidence="2 3" key="1">
    <citation type="submission" date="2023-09" db="EMBL/GenBank/DDBJ databases">
        <authorList>
            <person name="Wang M."/>
        </authorList>
    </citation>
    <scope>NUCLEOTIDE SEQUENCE [LARGE SCALE GENOMIC DNA]</scope>
    <source>
        <strain evidence="2">GT-2023</strain>
        <tissue evidence="2">Liver</tissue>
    </source>
</reference>
<sequence>MKRSSSLKSFWTSEREWDTQQGLLGSKPMPSHRTVKRTFSGVLQLPRLSRRLSAQGDSENFTRKASFSLGIANGLESDTYQSSWNSAVMSDVLSESPEEERPQRPTHLKLRVSSPTGSPKMSPRDSPRSSPRNSPLLFRRLMMNRSIALQRRFTLAHTPRLFGQYQQPEFKRLQQPSYSLILASPAGCFRPEFSFRALDSENGTRRLDGTAHSLEHLMGL</sequence>
<accession>A0ABR3NTY0</accession>
<proteinExistence type="predicted"/>